<accession>A0ABZ0WKI3</accession>
<dbReference type="Proteomes" id="UP001325479">
    <property type="component" value="Chromosome"/>
</dbReference>
<keyword evidence="2" id="KW-1185">Reference proteome</keyword>
<dbReference type="PANTHER" id="PTHR40202">
    <property type="match status" value="1"/>
</dbReference>
<dbReference type="NCBIfam" id="TIGR03276">
    <property type="entry name" value="Phn-HD"/>
    <property type="match status" value="1"/>
</dbReference>
<evidence type="ECO:0000313" key="2">
    <source>
        <dbReference type="Proteomes" id="UP001325479"/>
    </source>
</evidence>
<protein>
    <submittedName>
        <fullName evidence="1">HD domain-containing protein</fullName>
    </submittedName>
</protein>
<dbReference type="InterPro" id="IPR052567">
    <property type="entry name" value="OP_Dioxygenase"/>
</dbReference>
<organism evidence="1 2">
    <name type="scientific">Paraburkholderia kururiensis</name>
    <dbReference type="NCBI Taxonomy" id="984307"/>
    <lineage>
        <taxon>Bacteria</taxon>
        <taxon>Pseudomonadati</taxon>
        <taxon>Pseudomonadota</taxon>
        <taxon>Betaproteobacteria</taxon>
        <taxon>Burkholderiales</taxon>
        <taxon>Burkholderiaceae</taxon>
        <taxon>Paraburkholderia</taxon>
    </lineage>
</organism>
<name>A0ABZ0WKI3_9BURK</name>
<dbReference type="CDD" id="cd00077">
    <property type="entry name" value="HDc"/>
    <property type="match status" value="1"/>
</dbReference>
<dbReference type="InterPro" id="IPR017670">
    <property type="entry name" value="Phosphonate_degrad-assoc"/>
</dbReference>
<dbReference type="PANTHER" id="PTHR40202:SF1">
    <property type="entry name" value="HD DOMAIN-CONTAINING PROTEIN"/>
    <property type="match status" value="1"/>
</dbReference>
<dbReference type="RefSeq" id="WP_114815304.1">
    <property type="nucleotide sequence ID" value="NZ_CP139965.1"/>
</dbReference>
<sequence length="188" mass="21147">MALNVDDVRTLFEQYGSMAYSGEPVSQLEHALQSGALAEQEGASEELVAAAFLHDLGHLLNQQGETPTARGIDDVHQYFVLPFLRPVLPDSVLEPIRLHVDAKRYLCASDRTYFDRLSADSKRSLQLQGGVFDEEGVEAFLLKPFAQDAVRLRRWDDLAKEKDRVTPDVEHFLEIVQRVMDRHGDAVA</sequence>
<gene>
    <name evidence="1" type="ORF">U0042_28205</name>
</gene>
<dbReference type="EMBL" id="CP139965">
    <property type="protein sequence ID" value="WQD77863.1"/>
    <property type="molecule type" value="Genomic_DNA"/>
</dbReference>
<dbReference type="Gene3D" id="1.10.3210.10">
    <property type="entry name" value="Hypothetical protein af1432"/>
    <property type="match status" value="1"/>
</dbReference>
<reference evidence="1 2" key="1">
    <citation type="submission" date="2023-12" db="EMBL/GenBank/DDBJ databases">
        <title>Genome sequencing and assembly of bacterial species from a model synthetic community.</title>
        <authorList>
            <person name="Hogle S.L."/>
        </authorList>
    </citation>
    <scope>NUCLEOTIDE SEQUENCE [LARGE SCALE GENOMIC DNA]</scope>
    <source>
        <strain evidence="1 2">HAMBI 2494</strain>
    </source>
</reference>
<dbReference type="SUPFAM" id="SSF109604">
    <property type="entry name" value="HD-domain/PDEase-like"/>
    <property type="match status" value="1"/>
</dbReference>
<dbReference type="InterPro" id="IPR003607">
    <property type="entry name" value="HD/PDEase_dom"/>
</dbReference>
<proteinExistence type="predicted"/>
<evidence type="ECO:0000313" key="1">
    <source>
        <dbReference type="EMBL" id="WQD77863.1"/>
    </source>
</evidence>